<dbReference type="InterPro" id="IPR006328">
    <property type="entry name" value="2-HAD"/>
</dbReference>
<accession>A0A318S2G8</accession>
<dbReference type="SFLD" id="SFLDG01129">
    <property type="entry name" value="C1.5:_HAD__Beta-PGM__Phosphata"/>
    <property type="match status" value="1"/>
</dbReference>
<dbReference type="InterPro" id="IPR023214">
    <property type="entry name" value="HAD_sf"/>
</dbReference>
<evidence type="ECO:0000313" key="3">
    <source>
        <dbReference type="EMBL" id="PYE20870.1"/>
    </source>
</evidence>
<evidence type="ECO:0000256" key="1">
    <source>
        <dbReference type="ARBA" id="ARBA00008106"/>
    </source>
</evidence>
<dbReference type="Proteomes" id="UP000247591">
    <property type="component" value="Unassembled WGS sequence"/>
</dbReference>
<dbReference type="SUPFAM" id="SSF56784">
    <property type="entry name" value="HAD-like"/>
    <property type="match status" value="1"/>
</dbReference>
<dbReference type="PANTHER" id="PTHR43316">
    <property type="entry name" value="HYDROLASE, HALOACID DELAHOGENASE-RELATED"/>
    <property type="match status" value="1"/>
</dbReference>
<sequence>MTGLAGGTMDRIRAQRKVDMVKVLAFDTFGTVTDWHSGVSAALYRLFPDIDGSELALDWRRTYGPALAEVEAGARPWTLLDDLHREALERLLHDRGVVNATADQINSAVHAWHTIPGWPEAAEGLRRLKRRYTVCALSNGNVALLTEMAKLNDFAWDFIGGADLWRHYKPASEVYLGIADLMRVEPHEVLMVATHASDLEAARSCGLRTAYVERPREWGTQHKDEPVNPLDDYHVTGMDDLATQLGC</sequence>
<proteinExistence type="inferred from homology"/>
<organism evidence="3 4">
    <name type="scientific">Williamsia limnetica</name>
    <dbReference type="NCBI Taxonomy" id="882452"/>
    <lineage>
        <taxon>Bacteria</taxon>
        <taxon>Bacillati</taxon>
        <taxon>Actinomycetota</taxon>
        <taxon>Actinomycetes</taxon>
        <taxon>Mycobacteriales</taxon>
        <taxon>Nocardiaceae</taxon>
        <taxon>Williamsia</taxon>
    </lineage>
</organism>
<keyword evidence="2" id="KW-0378">Hydrolase</keyword>
<dbReference type="NCBIfam" id="TIGR01493">
    <property type="entry name" value="HAD-SF-IA-v2"/>
    <property type="match status" value="1"/>
</dbReference>
<dbReference type="NCBIfam" id="TIGR01428">
    <property type="entry name" value="HAD_type_II"/>
    <property type="match status" value="1"/>
</dbReference>
<dbReference type="AlphaFoldDB" id="A0A318S2G8"/>
<dbReference type="InterPro" id="IPR051540">
    <property type="entry name" value="S-2-haloacid_dehalogenase"/>
</dbReference>
<dbReference type="EMBL" id="QJSP01000001">
    <property type="protein sequence ID" value="PYE20870.1"/>
    <property type="molecule type" value="Genomic_DNA"/>
</dbReference>
<evidence type="ECO:0000313" key="4">
    <source>
        <dbReference type="Proteomes" id="UP000247591"/>
    </source>
</evidence>
<dbReference type="Gene3D" id="3.40.50.1000">
    <property type="entry name" value="HAD superfamily/HAD-like"/>
    <property type="match status" value="1"/>
</dbReference>
<dbReference type="InterPro" id="IPR006439">
    <property type="entry name" value="HAD-SF_hydro_IA"/>
</dbReference>
<dbReference type="PANTHER" id="PTHR43316:SF3">
    <property type="entry name" value="HALOACID DEHALOGENASE, TYPE II (AFU_ORTHOLOGUE AFUA_2G07750)-RELATED"/>
    <property type="match status" value="1"/>
</dbReference>
<keyword evidence="4" id="KW-1185">Reference proteome</keyword>
<dbReference type="InterPro" id="IPR036412">
    <property type="entry name" value="HAD-like_sf"/>
</dbReference>
<evidence type="ECO:0000256" key="2">
    <source>
        <dbReference type="ARBA" id="ARBA00022801"/>
    </source>
</evidence>
<comment type="similarity">
    <text evidence="1">Belongs to the HAD-like hydrolase superfamily. S-2-haloalkanoic acid dehalogenase family.</text>
</comment>
<gene>
    <name evidence="3" type="ORF">DFR67_101261</name>
</gene>
<name>A0A318S2G8_WILLI</name>
<reference evidence="3 4" key="1">
    <citation type="submission" date="2018-06" db="EMBL/GenBank/DDBJ databases">
        <title>Genomic Encyclopedia of Type Strains, Phase IV (KMG-IV): sequencing the most valuable type-strain genomes for metagenomic binning, comparative biology and taxonomic classification.</title>
        <authorList>
            <person name="Goeker M."/>
        </authorList>
    </citation>
    <scope>NUCLEOTIDE SEQUENCE [LARGE SCALE GENOMIC DNA]</scope>
    <source>
        <strain evidence="3 4">DSM 45521</strain>
    </source>
</reference>
<dbReference type="InterPro" id="IPR023198">
    <property type="entry name" value="PGP-like_dom2"/>
</dbReference>
<dbReference type="GO" id="GO:0019120">
    <property type="term" value="F:hydrolase activity, acting on acid halide bonds, in C-halide compounds"/>
    <property type="evidence" value="ECO:0007669"/>
    <property type="project" value="InterPro"/>
</dbReference>
<protein>
    <submittedName>
        <fullName evidence="3">2-haloacid dehalogenase</fullName>
    </submittedName>
</protein>
<comment type="caution">
    <text evidence="3">The sequence shown here is derived from an EMBL/GenBank/DDBJ whole genome shotgun (WGS) entry which is preliminary data.</text>
</comment>
<dbReference type="Gene3D" id="1.10.150.240">
    <property type="entry name" value="Putative phosphatase, domain 2"/>
    <property type="match status" value="1"/>
</dbReference>
<dbReference type="Pfam" id="PF00702">
    <property type="entry name" value="Hydrolase"/>
    <property type="match status" value="1"/>
</dbReference>
<dbReference type="SFLD" id="SFLDS00003">
    <property type="entry name" value="Haloacid_Dehalogenase"/>
    <property type="match status" value="1"/>
</dbReference>
<dbReference type="PRINTS" id="PR00413">
    <property type="entry name" value="HADHALOGNASE"/>
</dbReference>